<dbReference type="EMBL" id="JRKS01000006">
    <property type="protein sequence ID" value="KGJ08859.1"/>
    <property type="molecule type" value="Genomic_DNA"/>
</dbReference>
<dbReference type="InterPro" id="IPR036388">
    <property type="entry name" value="WH-like_DNA-bd_sf"/>
</dbReference>
<dbReference type="OrthoDB" id="9796775at2"/>
<dbReference type="RefSeq" id="WP_036716920.1">
    <property type="nucleotide sequence ID" value="NZ_CALUAY010000094.1"/>
</dbReference>
<keyword evidence="2" id="KW-1185">Reference proteome</keyword>
<dbReference type="STRING" id="690417.IC63_03370"/>
<reference evidence="1 2" key="1">
    <citation type="submission" date="2014-09" db="EMBL/GenBank/DDBJ databases">
        <authorList>
            <person name="McGinnis J.M."/>
            <person name="Wolfgang W.J."/>
        </authorList>
    </citation>
    <scope>NUCLEOTIDE SEQUENCE [LARGE SCALE GENOMIC DNA]</scope>
    <source>
        <strain evidence="1 2">HAMBI 3106</strain>
    </source>
</reference>
<organism evidence="1 2">
    <name type="scientific">Paracoccus sphaerophysae</name>
    <dbReference type="NCBI Taxonomy" id="690417"/>
    <lineage>
        <taxon>Bacteria</taxon>
        <taxon>Pseudomonadati</taxon>
        <taxon>Pseudomonadota</taxon>
        <taxon>Alphaproteobacteria</taxon>
        <taxon>Rhodobacterales</taxon>
        <taxon>Paracoccaceae</taxon>
        <taxon>Paracoccus</taxon>
    </lineage>
</organism>
<comment type="caution">
    <text evidence="1">The sequence shown here is derived from an EMBL/GenBank/DDBJ whole genome shotgun (WGS) entry which is preliminary data.</text>
</comment>
<dbReference type="Pfam" id="PF06627">
    <property type="entry name" value="DUF1153"/>
    <property type="match status" value="1"/>
</dbReference>
<dbReference type="Proteomes" id="UP000029917">
    <property type="component" value="Unassembled WGS sequence"/>
</dbReference>
<dbReference type="GO" id="GO:0043565">
    <property type="term" value="F:sequence-specific DNA binding"/>
    <property type="evidence" value="ECO:0007669"/>
    <property type="project" value="InterPro"/>
</dbReference>
<dbReference type="Gene3D" id="1.10.10.10">
    <property type="entry name" value="Winged helix-like DNA-binding domain superfamily/Winged helix DNA-binding domain"/>
    <property type="match status" value="1"/>
</dbReference>
<evidence type="ECO:0000313" key="1">
    <source>
        <dbReference type="EMBL" id="KGJ08859.1"/>
    </source>
</evidence>
<accession>A0A099FE94</accession>
<gene>
    <name evidence="1" type="ORF">IC63_03370</name>
</gene>
<reference evidence="1 2" key="2">
    <citation type="submission" date="2014-10" db="EMBL/GenBank/DDBJ databases">
        <title>Paracoccus sanguinis sp. nov., isolated from clinical specimens of New York State patients.</title>
        <authorList>
            <person name="Mingle L.A."/>
            <person name="Cole J.A."/>
            <person name="Lapierre P."/>
            <person name="Musser K.A."/>
        </authorList>
    </citation>
    <scope>NUCLEOTIDE SEQUENCE [LARGE SCALE GENOMIC DNA]</scope>
    <source>
        <strain evidence="1 2">HAMBI 3106</strain>
    </source>
</reference>
<sequence length="90" mass="10025">MFVRKTPGPRTVTLPDGSILTMADLPSGQERWVARRKAVVVRAIEHGLLSRDDAIERYALTEEELVGWIVAVSQHGTDALKVKAIQKFRA</sequence>
<name>A0A099FE94_9RHOB</name>
<evidence type="ECO:0000313" key="2">
    <source>
        <dbReference type="Proteomes" id="UP000029917"/>
    </source>
</evidence>
<protein>
    <recommendedName>
        <fullName evidence="3">DUF1153 domain-containing protein</fullName>
    </recommendedName>
</protein>
<dbReference type="SUPFAM" id="SSF48295">
    <property type="entry name" value="TrpR-like"/>
    <property type="match status" value="1"/>
</dbReference>
<evidence type="ECO:0008006" key="3">
    <source>
        <dbReference type="Google" id="ProtNLM"/>
    </source>
</evidence>
<dbReference type="InterPro" id="IPR010921">
    <property type="entry name" value="Trp_repressor/repl_initiator"/>
</dbReference>
<dbReference type="InterPro" id="IPR009534">
    <property type="entry name" value="DUF1153"/>
</dbReference>
<proteinExistence type="predicted"/>
<dbReference type="AlphaFoldDB" id="A0A099FE94"/>